<evidence type="ECO:0000313" key="4">
    <source>
        <dbReference type="EMBL" id="ABM78904.1"/>
    </source>
</evidence>
<evidence type="ECO:0000313" key="5">
    <source>
        <dbReference type="Proteomes" id="UP000002274"/>
    </source>
</evidence>
<dbReference type="CDD" id="cd11338">
    <property type="entry name" value="AmyAc_CMD"/>
    <property type="match status" value="1"/>
</dbReference>
<dbReference type="Proteomes" id="UP000002274">
    <property type="component" value="Chromosome"/>
</dbReference>
<proteinExistence type="predicted"/>
<dbReference type="BioCyc" id="PMAR59922:G1G80-1897-MONOMER"/>
<dbReference type="PANTHER" id="PTHR10357:SF210">
    <property type="entry name" value="MALTODEXTRIN GLUCOSIDASE"/>
    <property type="match status" value="1"/>
</dbReference>
<organism evidence="4 5">
    <name type="scientific">Prochlorococcus marinus (strain MIT 9303)</name>
    <dbReference type="NCBI Taxonomy" id="59922"/>
    <lineage>
        <taxon>Bacteria</taxon>
        <taxon>Bacillati</taxon>
        <taxon>Cyanobacteriota</taxon>
        <taxon>Cyanophyceae</taxon>
        <taxon>Synechococcales</taxon>
        <taxon>Prochlorococcaceae</taxon>
        <taxon>Prochlorococcus</taxon>
    </lineage>
</organism>
<gene>
    <name evidence="4" type="ordered locus">P9303_21691</name>
</gene>
<dbReference type="RefSeq" id="WP_011826778.1">
    <property type="nucleotide sequence ID" value="NC_008820.1"/>
</dbReference>
<reference evidence="4 5" key="1">
    <citation type="journal article" date="2007" name="PLoS Genet.">
        <title>Patterns and implications of gene gain and loss in the evolution of Prochlorococcus.</title>
        <authorList>
            <person name="Kettler G.C."/>
            <person name="Martiny A.C."/>
            <person name="Huang K."/>
            <person name="Zucker J."/>
            <person name="Coleman M.L."/>
            <person name="Rodrigue S."/>
            <person name="Chen F."/>
            <person name="Lapidus A."/>
            <person name="Ferriera S."/>
            <person name="Johnson J."/>
            <person name="Steglich C."/>
            <person name="Church G.M."/>
            <person name="Richardson P."/>
            <person name="Chisholm S.W."/>
        </authorList>
    </citation>
    <scope>NUCLEOTIDE SEQUENCE [LARGE SCALE GENOMIC DNA]</scope>
    <source>
        <strain evidence="4 5">MIT 9303</strain>
    </source>
</reference>
<name>A2CBP4_PROM3</name>
<evidence type="ECO:0000256" key="1">
    <source>
        <dbReference type="ARBA" id="ARBA00022801"/>
    </source>
</evidence>
<dbReference type="SUPFAM" id="SSF51445">
    <property type="entry name" value="(Trans)glycosidases"/>
    <property type="match status" value="1"/>
</dbReference>
<keyword evidence="2 4" id="KW-0326">Glycosidase</keyword>
<dbReference type="GO" id="GO:0031216">
    <property type="term" value="F:neopullulanase activity"/>
    <property type="evidence" value="ECO:0007669"/>
    <property type="project" value="UniProtKB-EC"/>
</dbReference>
<accession>A2CBP4</accession>
<evidence type="ECO:0000259" key="3">
    <source>
        <dbReference type="SMART" id="SM00642"/>
    </source>
</evidence>
<dbReference type="EMBL" id="CP000554">
    <property type="protein sequence ID" value="ABM78904.1"/>
    <property type="molecule type" value="Genomic_DNA"/>
</dbReference>
<dbReference type="STRING" id="59922.P9303_21691"/>
<keyword evidence="1 4" id="KW-0378">Hydrolase</keyword>
<dbReference type="PANTHER" id="PTHR10357">
    <property type="entry name" value="ALPHA-AMYLASE FAMILY MEMBER"/>
    <property type="match status" value="1"/>
</dbReference>
<dbReference type="GO" id="GO:0005975">
    <property type="term" value="P:carbohydrate metabolic process"/>
    <property type="evidence" value="ECO:0007669"/>
    <property type="project" value="InterPro"/>
</dbReference>
<dbReference type="Gene3D" id="3.20.20.80">
    <property type="entry name" value="Glycosidases"/>
    <property type="match status" value="1"/>
</dbReference>
<sequence length="483" mass="55061">MQWGMQQIDGLTNTPRWVAQAVVYQIFPDRFRCSGRVLAHQHLALRCWGSDPSEQGFQGGDLYGVIEALDHLQALGISCLYLTPVFSSAANHRYHAYDYLQVDPLLGGNAALEALIEAVHRRGMRIILDGVFNHCGRGFWAFHHLLENGEASPYRDWFEVRQWPLHPYPRRGQDCGYSCWWNDPALPKFNHAHAPVREYLIAVARYWLEQGIDGWRLDVADEVPAEFWLEFRQMVKAVNPDAWILAEIWGDARSWLQGQHFDGVMNYRMGWSSLCWVAGKRLRRRYRNPAYPLDPLSGEAFVELLATTLGWYRPEVNRSQLNLLDSHDVPRALHTLHGDLAALKLALLLLFLQPGAPCIYYGTEAGLQGGPEPGCREGFPWHTPWPADLRDFIQSLSDLRQRCPAFADGGLQWQPIGADALHAWWMQPETTTTQRETSIQVWVNRSRRSWLPTKVSSTDPLWLEGAFECNGRGLGPQSAVLLS</sequence>
<evidence type="ECO:0000256" key="2">
    <source>
        <dbReference type="ARBA" id="ARBA00023295"/>
    </source>
</evidence>
<dbReference type="EC" id="3.2.1.135" evidence="4"/>
<dbReference type="KEGG" id="pmf:P9303_21691"/>
<dbReference type="Pfam" id="PF00128">
    <property type="entry name" value="Alpha-amylase"/>
    <property type="match status" value="1"/>
</dbReference>
<dbReference type="AlphaFoldDB" id="A2CBP4"/>
<dbReference type="HOGENOM" id="CLU_006462_6_3_3"/>
<dbReference type="InterPro" id="IPR017853">
    <property type="entry name" value="GH"/>
</dbReference>
<dbReference type="CAZy" id="GH13">
    <property type="family name" value="Glycoside Hydrolase Family 13"/>
</dbReference>
<feature type="domain" description="Glycosyl hydrolase family 13 catalytic" evidence="3">
    <location>
        <begin position="25"/>
        <end position="400"/>
    </location>
</feature>
<dbReference type="SMART" id="SM00642">
    <property type="entry name" value="Aamy"/>
    <property type="match status" value="1"/>
</dbReference>
<protein>
    <submittedName>
        <fullName evidence="4">Glycoside hydrolase family protein</fullName>
        <ecNumber evidence="4">3.2.1.135</ecNumber>
    </submittedName>
</protein>
<dbReference type="InterPro" id="IPR006047">
    <property type="entry name" value="GH13_cat_dom"/>
</dbReference>